<evidence type="ECO:0000313" key="2">
    <source>
        <dbReference type="Proteomes" id="UP000034371"/>
    </source>
</evidence>
<reference evidence="1 2" key="1">
    <citation type="journal article" date="2015" name="Nature">
        <title>rRNA introns, odd ribosomes, and small enigmatic genomes across a large radiation of phyla.</title>
        <authorList>
            <person name="Brown C.T."/>
            <person name="Hug L.A."/>
            <person name="Thomas B.C."/>
            <person name="Sharon I."/>
            <person name="Castelle C.J."/>
            <person name="Singh A."/>
            <person name="Wilkins M.J."/>
            <person name="Williams K.H."/>
            <person name="Banfield J.F."/>
        </authorList>
    </citation>
    <scope>NUCLEOTIDE SEQUENCE [LARGE SCALE GENOMIC DNA]</scope>
</reference>
<accession>A0A0G0XDM0</accession>
<sequence length="487" mass="55328">MIASLALGIYTSGYLTPSLPPELAYSEPYCLTEEALDSLLDGPVVFTCGYLDDPSNEHEWVLAAEDAQIDRVFIHDEKQLMKRAECDGVTYYSWLCHPPDYGSLWKNTLWKLNDADPNREIKDGDRFSVYIRKDADHEGYWLCEDETRQPPGSTSPTPYVTGDEVTRDDIIEDSTTVNGIIVTWFRSGTAYLADIEPGEPEGVRTLIGKAEFRGVTYDVYENLLIAFAPDNDQFYYFVPKGSFDGNGNVVGEKIDYQVFAITSTKDVVAGFRKSLKLGTFNPLIQKAAANPWWEAYLPESKPVIYLYPVQDVLVDITILPKEGEVTVSDPFYNKYTGWKHIVSHPDGSLLYNNRSYLSLYYETEVAGYTIPEEGFIIAKDELASFLTNAVTAYGLRKTETQEFIDYWMPRFEKEVAAPFVFVTFIPQEEIDRVVPLSVIPQPDTSIRIRPYFRPESEKRTVVPQSFPPHPPDRRGFTLVEWGGILDE</sequence>
<dbReference type="Proteomes" id="UP000034371">
    <property type="component" value="Unassembled WGS sequence"/>
</dbReference>
<comment type="caution">
    <text evidence="1">The sequence shown here is derived from an EMBL/GenBank/DDBJ whole genome shotgun (WGS) entry which is preliminary data.</text>
</comment>
<dbReference type="AlphaFoldDB" id="A0A0G0XDM0"/>
<proteinExistence type="predicted"/>
<protein>
    <submittedName>
        <fullName evidence="1">Uncharacterized protein</fullName>
    </submittedName>
</protein>
<name>A0A0G0XDM0_9BACT</name>
<dbReference type="PATRIC" id="fig|1618487.3.peg.150"/>
<gene>
    <name evidence="1" type="ORF">UU78_C0009G0018</name>
</gene>
<dbReference type="EMBL" id="LCBY01000009">
    <property type="protein sequence ID" value="KKS22940.1"/>
    <property type="molecule type" value="Genomic_DNA"/>
</dbReference>
<evidence type="ECO:0000313" key="1">
    <source>
        <dbReference type="EMBL" id="KKS22940.1"/>
    </source>
</evidence>
<organism evidence="1 2">
    <name type="scientific">Candidatus Roizmanbacteria bacterium GW2011_GWC2_41_7</name>
    <dbReference type="NCBI Taxonomy" id="1618487"/>
    <lineage>
        <taxon>Bacteria</taxon>
        <taxon>Candidatus Roizmaniibacteriota</taxon>
    </lineage>
</organism>